<gene>
    <name evidence="2" type="ORF">GCM10020369_02720</name>
</gene>
<organism evidence="2 3">
    <name type="scientific">Cryptosporangium minutisporangium</name>
    <dbReference type="NCBI Taxonomy" id="113569"/>
    <lineage>
        <taxon>Bacteria</taxon>
        <taxon>Bacillati</taxon>
        <taxon>Actinomycetota</taxon>
        <taxon>Actinomycetes</taxon>
        <taxon>Cryptosporangiales</taxon>
        <taxon>Cryptosporangiaceae</taxon>
        <taxon>Cryptosporangium</taxon>
    </lineage>
</organism>
<evidence type="ECO:0000313" key="2">
    <source>
        <dbReference type="EMBL" id="GAA3382124.1"/>
    </source>
</evidence>
<dbReference type="EMBL" id="BAAAYN010000002">
    <property type="protein sequence ID" value="GAA3382124.1"/>
    <property type="molecule type" value="Genomic_DNA"/>
</dbReference>
<proteinExistence type="predicted"/>
<comment type="caution">
    <text evidence="2">The sequence shown here is derived from an EMBL/GenBank/DDBJ whole genome shotgun (WGS) entry which is preliminary data.</text>
</comment>
<sequence>MVVRCDELYRRVAISVPSLAYTVAPGGGPRLPGSLLTDPEWLSAQVDASARRWGGASRRVAGTLWWYSTSSTLVAGPIVGLLVTGWVPALDDVTFELAHGSVAGVRASRMLGRGPDVLAAAAGPALGAVIAPLARVSGVGEGALRAVASDSVANRALDVARGPAGEALAERVAAVGGLPMPRFVEIPGAGPYLRRSSCCLIYAVPGAASPEVAKCASCPRQRPEVRERRMSGVAMGQRGPA</sequence>
<feature type="domain" description="Ferric siderophore reductase C-terminal" evidence="1">
    <location>
        <begin position="195"/>
        <end position="220"/>
    </location>
</feature>
<reference evidence="3" key="1">
    <citation type="journal article" date="2019" name="Int. J. Syst. Evol. Microbiol.">
        <title>The Global Catalogue of Microorganisms (GCM) 10K type strain sequencing project: providing services to taxonomists for standard genome sequencing and annotation.</title>
        <authorList>
            <consortium name="The Broad Institute Genomics Platform"/>
            <consortium name="The Broad Institute Genome Sequencing Center for Infectious Disease"/>
            <person name="Wu L."/>
            <person name="Ma J."/>
        </authorList>
    </citation>
    <scope>NUCLEOTIDE SEQUENCE [LARGE SCALE GENOMIC DNA]</scope>
    <source>
        <strain evidence="3">JCM 9458</strain>
    </source>
</reference>
<name>A0ABP6SQ25_9ACTN</name>
<protein>
    <submittedName>
        <fullName evidence="2">(2Fe-2S)-binding protein</fullName>
    </submittedName>
</protein>
<dbReference type="InterPro" id="IPR024726">
    <property type="entry name" value="FhuF_C"/>
</dbReference>
<keyword evidence="3" id="KW-1185">Reference proteome</keyword>
<evidence type="ECO:0000313" key="3">
    <source>
        <dbReference type="Proteomes" id="UP001501676"/>
    </source>
</evidence>
<dbReference type="Pfam" id="PF11575">
    <property type="entry name" value="FhuF_C"/>
    <property type="match status" value="1"/>
</dbReference>
<dbReference type="RefSeq" id="WP_345726058.1">
    <property type="nucleotide sequence ID" value="NZ_BAAAYN010000002.1"/>
</dbReference>
<evidence type="ECO:0000259" key="1">
    <source>
        <dbReference type="Pfam" id="PF11575"/>
    </source>
</evidence>
<dbReference type="Proteomes" id="UP001501676">
    <property type="component" value="Unassembled WGS sequence"/>
</dbReference>
<accession>A0ABP6SQ25</accession>